<dbReference type="AlphaFoldDB" id="A0AA40I2F2"/>
<name>A0AA40I2F2_CNENI</name>
<reference evidence="1" key="1">
    <citation type="submission" date="2023-06" db="EMBL/GenBank/DDBJ databases">
        <title>Reference genome for the Northern bat (Eptesicus nilssonii), a most northern bat species.</title>
        <authorList>
            <person name="Laine V.N."/>
            <person name="Pulliainen A.T."/>
            <person name="Lilley T.M."/>
        </authorList>
    </citation>
    <scope>NUCLEOTIDE SEQUENCE</scope>
    <source>
        <strain evidence="1">BLF_Eptnil</strain>
        <tissue evidence="1">Kidney</tissue>
    </source>
</reference>
<dbReference type="Proteomes" id="UP001177744">
    <property type="component" value="Unassembled WGS sequence"/>
</dbReference>
<accession>A0AA40I2F2</accession>
<sequence>MRTAQSDVNSSSILEYASTISGILRNSFRKCWIFIWKSRSHIEDTFLSEECMIPRPRASGPAGSCPSGRLRFCCCDVSGSPPFPLRAHLALRLELAAARAAPGAAAAGGARDQAGGEQAAVEGQHLPAHEALQAAAAFTQFLSAATEGAAADTQLRLLTAG</sequence>
<proteinExistence type="predicted"/>
<organism evidence="1 2">
    <name type="scientific">Cnephaeus nilssonii</name>
    <name type="common">Northern bat</name>
    <name type="synonym">Eptesicus nilssonii</name>
    <dbReference type="NCBI Taxonomy" id="3371016"/>
    <lineage>
        <taxon>Eukaryota</taxon>
        <taxon>Metazoa</taxon>
        <taxon>Chordata</taxon>
        <taxon>Craniata</taxon>
        <taxon>Vertebrata</taxon>
        <taxon>Euteleostomi</taxon>
        <taxon>Mammalia</taxon>
        <taxon>Eutheria</taxon>
        <taxon>Laurasiatheria</taxon>
        <taxon>Chiroptera</taxon>
        <taxon>Yangochiroptera</taxon>
        <taxon>Vespertilionidae</taxon>
        <taxon>Cnephaeus</taxon>
    </lineage>
</organism>
<evidence type="ECO:0000313" key="1">
    <source>
        <dbReference type="EMBL" id="KAK1341315.1"/>
    </source>
</evidence>
<comment type="caution">
    <text evidence="1">The sequence shown here is derived from an EMBL/GenBank/DDBJ whole genome shotgun (WGS) entry which is preliminary data.</text>
</comment>
<protein>
    <submittedName>
        <fullName evidence="1">Uncharacterized protein</fullName>
    </submittedName>
</protein>
<gene>
    <name evidence="1" type="ORF">QTO34_017719</name>
</gene>
<keyword evidence="2" id="KW-1185">Reference proteome</keyword>
<dbReference type="EMBL" id="JAULJE010000007">
    <property type="protein sequence ID" value="KAK1341315.1"/>
    <property type="molecule type" value="Genomic_DNA"/>
</dbReference>
<evidence type="ECO:0000313" key="2">
    <source>
        <dbReference type="Proteomes" id="UP001177744"/>
    </source>
</evidence>